<gene>
    <name evidence="5" type="ORF">OP10G_2021</name>
</gene>
<dbReference type="EMBL" id="CP007139">
    <property type="protein sequence ID" value="AIE85389.1"/>
    <property type="molecule type" value="Genomic_DNA"/>
</dbReference>
<dbReference type="Gene3D" id="1.10.10.10">
    <property type="entry name" value="Winged helix-like DNA-binding domain superfamily/Winged helix DNA-binding domain"/>
    <property type="match status" value="1"/>
</dbReference>
<dbReference type="STRING" id="661478.OP10G_2021"/>
<evidence type="ECO:0000256" key="2">
    <source>
        <dbReference type="ARBA" id="ARBA00023015"/>
    </source>
</evidence>
<evidence type="ECO:0000256" key="3">
    <source>
        <dbReference type="ARBA" id="ARBA00023125"/>
    </source>
</evidence>
<organism evidence="5 6">
    <name type="scientific">Fimbriimonas ginsengisoli Gsoil 348</name>
    <dbReference type="NCBI Taxonomy" id="661478"/>
    <lineage>
        <taxon>Bacteria</taxon>
        <taxon>Bacillati</taxon>
        <taxon>Armatimonadota</taxon>
        <taxon>Fimbriimonadia</taxon>
        <taxon>Fimbriimonadales</taxon>
        <taxon>Fimbriimonadaceae</taxon>
        <taxon>Fimbriimonas</taxon>
    </lineage>
</organism>
<keyword evidence="4" id="KW-0804">Transcription</keyword>
<proteinExistence type="inferred from homology"/>
<dbReference type="PIRSF" id="PIRSF019455">
    <property type="entry name" value="CopR_AtkY"/>
    <property type="match status" value="1"/>
</dbReference>
<comment type="similarity">
    <text evidence="1">Belongs to the BlaI transcriptional regulatory family.</text>
</comment>
<protein>
    <submittedName>
        <fullName evidence="5">Transcriptional repressor, CopY family</fullName>
    </submittedName>
</protein>
<keyword evidence="2" id="KW-0805">Transcription regulation</keyword>
<dbReference type="Pfam" id="PF03965">
    <property type="entry name" value="Penicillinase_R"/>
    <property type="match status" value="1"/>
</dbReference>
<dbReference type="InterPro" id="IPR005650">
    <property type="entry name" value="BlaI_family"/>
</dbReference>
<name>A0A068NUV7_FIMGI</name>
<evidence type="ECO:0000313" key="5">
    <source>
        <dbReference type="EMBL" id="AIE85389.1"/>
    </source>
</evidence>
<dbReference type="eggNOG" id="COG3682">
    <property type="taxonomic scope" value="Bacteria"/>
</dbReference>
<dbReference type="SUPFAM" id="SSF46785">
    <property type="entry name" value="Winged helix' DNA-binding domain"/>
    <property type="match status" value="1"/>
</dbReference>
<dbReference type="AlphaFoldDB" id="A0A068NUV7"/>
<accession>A0A068NUV7</accession>
<evidence type="ECO:0000256" key="4">
    <source>
        <dbReference type="ARBA" id="ARBA00023163"/>
    </source>
</evidence>
<dbReference type="HOGENOM" id="CLU_119090_4_1_0"/>
<reference evidence="5 6" key="1">
    <citation type="journal article" date="2014" name="PLoS ONE">
        <title>The first complete genome sequence of the class fimbriimonadia in the phylum armatimonadetes.</title>
        <authorList>
            <person name="Hu Z.Y."/>
            <person name="Wang Y.Z."/>
            <person name="Im W.T."/>
            <person name="Wang S.Y."/>
            <person name="Zhao G.P."/>
            <person name="Zheng H.J."/>
            <person name="Quan Z.X."/>
        </authorList>
    </citation>
    <scope>NUCLEOTIDE SEQUENCE [LARGE SCALE GENOMIC DNA]</scope>
    <source>
        <strain evidence="5">Gsoil 348</strain>
    </source>
</reference>
<dbReference type="Gene3D" id="1.10.4040.10">
    <property type="entry name" value="Penicillinase repressor domain"/>
    <property type="match status" value="1"/>
</dbReference>
<dbReference type="InterPro" id="IPR036388">
    <property type="entry name" value="WH-like_DNA-bd_sf"/>
</dbReference>
<sequence length="127" mass="14079">MIGSGLSRREREIVDILHRLGKSTAAEVHEAMTDAPSYSAVRSILRILEEKGHIRHEEDGKRYVYLPAEPRQAAAKSALNQVVQTFFGGSLEGMVRTFLSGDETTVSDEELNRLSAIIEQAKAKDKP</sequence>
<keyword evidence="3" id="KW-0238">DNA-binding</keyword>
<dbReference type="Proteomes" id="UP000027982">
    <property type="component" value="Chromosome"/>
</dbReference>
<evidence type="ECO:0000256" key="1">
    <source>
        <dbReference type="ARBA" id="ARBA00011046"/>
    </source>
</evidence>
<keyword evidence="6" id="KW-1185">Reference proteome</keyword>
<dbReference type="InterPro" id="IPR036390">
    <property type="entry name" value="WH_DNA-bd_sf"/>
</dbReference>
<dbReference type="GO" id="GO:0003677">
    <property type="term" value="F:DNA binding"/>
    <property type="evidence" value="ECO:0007669"/>
    <property type="project" value="UniProtKB-KW"/>
</dbReference>
<evidence type="ECO:0000313" key="6">
    <source>
        <dbReference type="Proteomes" id="UP000027982"/>
    </source>
</evidence>
<dbReference type="KEGG" id="fgi:OP10G_2021"/>
<dbReference type="GO" id="GO:0045892">
    <property type="term" value="P:negative regulation of DNA-templated transcription"/>
    <property type="evidence" value="ECO:0007669"/>
    <property type="project" value="InterPro"/>
</dbReference>